<feature type="region of interest" description="Disordered" evidence="1">
    <location>
        <begin position="122"/>
        <end position="184"/>
    </location>
</feature>
<accession>A0A194XJJ6</accession>
<dbReference type="EMBL" id="KQ947409">
    <property type="protein sequence ID" value="KUJ20328.1"/>
    <property type="molecule type" value="Genomic_DNA"/>
</dbReference>
<dbReference type="KEGG" id="psco:LY89DRAFT_440606"/>
<gene>
    <name evidence="2" type="ORF">LY89DRAFT_440606</name>
</gene>
<dbReference type="GeneID" id="28817262"/>
<protein>
    <submittedName>
        <fullName evidence="2">Uncharacterized protein</fullName>
    </submittedName>
</protein>
<evidence type="ECO:0000313" key="3">
    <source>
        <dbReference type="Proteomes" id="UP000070700"/>
    </source>
</evidence>
<organism evidence="2 3">
    <name type="scientific">Mollisia scopiformis</name>
    <name type="common">Conifer needle endophyte fungus</name>
    <name type="synonym">Phialocephala scopiformis</name>
    <dbReference type="NCBI Taxonomy" id="149040"/>
    <lineage>
        <taxon>Eukaryota</taxon>
        <taxon>Fungi</taxon>
        <taxon>Dikarya</taxon>
        <taxon>Ascomycota</taxon>
        <taxon>Pezizomycotina</taxon>
        <taxon>Leotiomycetes</taxon>
        <taxon>Helotiales</taxon>
        <taxon>Mollisiaceae</taxon>
        <taxon>Mollisia</taxon>
    </lineage>
</organism>
<dbReference type="AlphaFoldDB" id="A0A194XJJ6"/>
<dbReference type="Proteomes" id="UP000070700">
    <property type="component" value="Unassembled WGS sequence"/>
</dbReference>
<keyword evidence="3" id="KW-1185">Reference proteome</keyword>
<evidence type="ECO:0000313" key="2">
    <source>
        <dbReference type="EMBL" id="KUJ20328.1"/>
    </source>
</evidence>
<name>A0A194XJJ6_MOLSC</name>
<dbReference type="RefSeq" id="XP_018074683.1">
    <property type="nucleotide sequence ID" value="XM_018207536.1"/>
</dbReference>
<dbReference type="InParanoid" id="A0A194XJJ6"/>
<sequence>MEVDGSARFAPNGVVLERSTLHQQSCCPGIINRVSQLRPSLLCLPSLYPADKRCAGRRDQPCSCCNRCNNAGLAGATCTVRMFEMLQETRQRSAVQYDADALLGSYGMNGWMVGRWPALPHEEPAGGSLAQELRPQPGCQDWTVQDRTEPETGPNRPDARRTTARSRSRSSALCPGRAKRRTTEGFLTTADNDWRAELAGWLSRKKDGDDDCDWDWNRDRKRGLGDVRQKRAVMSLTPELDLELELEPAAAAAGDPSEGCFYGSAVDWARVEETSK</sequence>
<proteinExistence type="predicted"/>
<evidence type="ECO:0000256" key="1">
    <source>
        <dbReference type="SAM" id="MobiDB-lite"/>
    </source>
</evidence>
<reference evidence="2 3" key="1">
    <citation type="submission" date="2015-10" db="EMBL/GenBank/DDBJ databases">
        <title>Full genome of DAOMC 229536 Phialocephala scopiformis, a fungal endophyte of spruce producing the potent anti-insectan compound rugulosin.</title>
        <authorList>
            <consortium name="DOE Joint Genome Institute"/>
            <person name="Walker A.K."/>
            <person name="Frasz S.L."/>
            <person name="Seifert K.A."/>
            <person name="Miller J.D."/>
            <person name="Mondo S.J."/>
            <person name="Labutti K."/>
            <person name="Lipzen A."/>
            <person name="Dockter R."/>
            <person name="Kennedy M."/>
            <person name="Grigoriev I.V."/>
            <person name="Spatafora J.W."/>
        </authorList>
    </citation>
    <scope>NUCLEOTIDE SEQUENCE [LARGE SCALE GENOMIC DNA]</scope>
    <source>
        <strain evidence="2 3">CBS 120377</strain>
    </source>
</reference>